<dbReference type="OrthoDB" id="1740937at2759"/>
<keyword evidence="2" id="KW-1185">Reference proteome</keyword>
<protein>
    <submittedName>
        <fullName evidence="1">DNA replication factor A protein 1</fullName>
    </submittedName>
</protein>
<dbReference type="AlphaFoldDB" id="A0A5A7P3T2"/>
<dbReference type="InterPro" id="IPR012340">
    <property type="entry name" value="NA-bd_OB-fold"/>
</dbReference>
<dbReference type="Proteomes" id="UP000325081">
    <property type="component" value="Unassembled WGS sequence"/>
</dbReference>
<reference evidence="2" key="1">
    <citation type="journal article" date="2019" name="Curr. Biol.">
        <title>Genome Sequence of Striga asiatica Provides Insight into the Evolution of Plant Parasitism.</title>
        <authorList>
            <person name="Yoshida S."/>
            <person name="Kim S."/>
            <person name="Wafula E.K."/>
            <person name="Tanskanen J."/>
            <person name="Kim Y.M."/>
            <person name="Honaas L."/>
            <person name="Yang Z."/>
            <person name="Spallek T."/>
            <person name="Conn C.E."/>
            <person name="Ichihashi Y."/>
            <person name="Cheong K."/>
            <person name="Cui S."/>
            <person name="Der J.P."/>
            <person name="Gundlach H."/>
            <person name="Jiao Y."/>
            <person name="Hori C."/>
            <person name="Ishida J.K."/>
            <person name="Kasahara H."/>
            <person name="Kiba T."/>
            <person name="Kim M.S."/>
            <person name="Koo N."/>
            <person name="Laohavisit A."/>
            <person name="Lee Y.H."/>
            <person name="Lumba S."/>
            <person name="McCourt P."/>
            <person name="Mortimer J.C."/>
            <person name="Mutuku J.M."/>
            <person name="Nomura T."/>
            <person name="Sasaki-Sekimoto Y."/>
            <person name="Seto Y."/>
            <person name="Wang Y."/>
            <person name="Wakatake T."/>
            <person name="Sakakibara H."/>
            <person name="Demura T."/>
            <person name="Yamaguchi S."/>
            <person name="Yoneyama K."/>
            <person name="Manabe R.I."/>
            <person name="Nelson D.C."/>
            <person name="Schulman A.H."/>
            <person name="Timko M.P."/>
            <person name="dePamphilis C.W."/>
            <person name="Choi D."/>
            <person name="Shirasu K."/>
        </authorList>
    </citation>
    <scope>NUCLEOTIDE SEQUENCE [LARGE SCALE GENOMIC DNA]</scope>
    <source>
        <strain evidence="2">cv. UVA1</strain>
    </source>
</reference>
<proteinExistence type="predicted"/>
<dbReference type="EMBL" id="BKCP01001780">
    <property type="protein sequence ID" value="GER27370.1"/>
    <property type="molecule type" value="Genomic_DNA"/>
</dbReference>
<gene>
    <name evidence="1" type="ORF">STAS_03070</name>
</gene>
<evidence type="ECO:0000313" key="2">
    <source>
        <dbReference type="Proteomes" id="UP000325081"/>
    </source>
</evidence>
<accession>A0A5A7P3T2</accession>
<evidence type="ECO:0000313" key="1">
    <source>
        <dbReference type="EMBL" id="GER27370.1"/>
    </source>
</evidence>
<name>A0A5A7P3T2_STRAF</name>
<comment type="caution">
    <text evidence="1">The sequence shown here is derived from an EMBL/GenBank/DDBJ whole genome shotgun (WGS) entry which is preliminary data.</text>
</comment>
<organism evidence="1 2">
    <name type="scientific">Striga asiatica</name>
    <name type="common">Asiatic witchweed</name>
    <name type="synonym">Buchnera asiatica</name>
    <dbReference type="NCBI Taxonomy" id="4170"/>
    <lineage>
        <taxon>Eukaryota</taxon>
        <taxon>Viridiplantae</taxon>
        <taxon>Streptophyta</taxon>
        <taxon>Embryophyta</taxon>
        <taxon>Tracheophyta</taxon>
        <taxon>Spermatophyta</taxon>
        <taxon>Magnoliopsida</taxon>
        <taxon>eudicotyledons</taxon>
        <taxon>Gunneridae</taxon>
        <taxon>Pentapetalae</taxon>
        <taxon>asterids</taxon>
        <taxon>lamiids</taxon>
        <taxon>Lamiales</taxon>
        <taxon>Orobanchaceae</taxon>
        <taxon>Buchnereae</taxon>
        <taxon>Striga</taxon>
    </lineage>
</organism>
<dbReference type="Gene3D" id="2.40.50.140">
    <property type="entry name" value="Nucleic acid-binding proteins"/>
    <property type="match status" value="1"/>
</dbReference>
<sequence>MKNTMQVAQIGDNGTKVAYNNNSRESSLMLQLYKRYYPCENEQSDQLDYHIECEKFGNLHRFVDIEDLQNVQGVVAHTFELKDVGVDAVNSGQPRIEDSQLAQTINAGNVVVAMRVKVTTFHGLSLSTRAASSILINPLTPAATSSILINPLTPAATTLKHWCLQNKPAVLELIATDAYKKAAILLPPPKSEDIKTIATLLSPK</sequence>